<evidence type="ECO:0000313" key="1">
    <source>
        <dbReference type="EMBL" id="CAA7603450.1"/>
    </source>
</evidence>
<organism evidence="1">
    <name type="scientific">Acididesulfobacillus acetoxydans</name>
    <dbReference type="NCBI Taxonomy" id="1561005"/>
    <lineage>
        <taxon>Bacteria</taxon>
        <taxon>Bacillati</taxon>
        <taxon>Bacillota</taxon>
        <taxon>Clostridia</taxon>
        <taxon>Eubacteriales</taxon>
        <taxon>Peptococcaceae</taxon>
        <taxon>Acididesulfobacillus</taxon>
    </lineage>
</organism>
<keyword evidence="3" id="KW-1185">Reference proteome</keyword>
<dbReference type="Proteomes" id="UP001071230">
    <property type="component" value="Unassembled WGS sequence"/>
</dbReference>
<dbReference type="EMBL" id="CDGJ01000062">
    <property type="protein sequence ID" value="CEJ07680.1"/>
    <property type="molecule type" value="Genomic_DNA"/>
</dbReference>
<evidence type="ECO:0000313" key="2">
    <source>
        <dbReference type="EMBL" id="CEJ07680.1"/>
    </source>
</evidence>
<sequence>MTKLELLKEMHRTEVYPDDVLTAILASVTNNSIPKDPALIYRVVYALKEDQLFQEVLEQFDFDNSGLVPFSEQLV</sequence>
<dbReference type="Proteomes" id="UP000836597">
    <property type="component" value="Chromosome"/>
</dbReference>
<accession>A0A8S0X7N7</accession>
<dbReference type="RefSeq" id="WP_240986646.1">
    <property type="nucleotide sequence ID" value="NZ_CDGJ01000062.1"/>
</dbReference>
<dbReference type="EMBL" id="LR746496">
    <property type="protein sequence ID" value="CAA7603450.1"/>
    <property type="molecule type" value="Genomic_DNA"/>
</dbReference>
<evidence type="ECO:0000313" key="3">
    <source>
        <dbReference type="Proteomes" id="UP001071230"/>
    </source>
</evidence>
<proteinExistence type="predicted"/>
<name>A0A8S0X7N7_9FIRM</name>
<gene>
    <name evidence="2" type="ORF">DEACI_2146</name>
    <name evidence="1" type="ORF">DEACI_4273</name>
</gene>
<evidence type="ECO:0008006" key="4">
    <source>
        <dbReference type="Google" id="ProtNLM"/>
    </source>
</evidence>
<reference evidence="1" key="2">
    <citation type="submission" date="2020-01" db="EMBL/GenBank/DDBJ databases">
        <authorList>
            <person name="Hornung B."/>
        </authorList>
    </citation>
    <scope>NUCLEOTIDE SEQUENCE</scope>
    <source>
        <strain evidence="1">PacBioINE</strain>
    </source>
</reference>
<dbReference type="KEGG" id="aacx:DEACI_4273"/>
<protein>
    <recommendedName>
        <fullName evidence="4">EF-hand domain-containing protein</fullName>
    </recommendedName>
</protein>
<dbReference type="AlphaFoldDB" id="A0A8S0X7N7"/>
<reference evidence="2" key="1">
    <citation type="submission" date="2014-11" db="EMBL/GenBank/DDBJ databases">
        <authorList>
            <person name="Hornung B.V."/>
        </authorList>
    </citation>
    <scope>NUCLEOTIDE SEQUENCE</scope>
    <source>
        <strain evidence="2">INE</strain>
    </source>
</reference>